<keyword evidence="4" id="KW-1185">Reference proteome</keyword>
<gene>
    <name evidence="2" type="ORF">CIPAW_07G116400</name>
    <name evidence="3" type="ORF">I3842_07G119300</name>
</gene>
<name>A0A8T1Q0J2_CARIL</name>
<proteinExistence type="predicted"/>
<dbReference type="PANTHER" id="PTHR33052">
    <property type="entry name" value="DUF4228 DOMAIN PROTEIN-RELATED"/>
    <property type="match status" value="1"/>
</dbReference>
<reference evidence="2" key="1">
    <citation type="submission" date="2020-12" db="EMBL/GenBank/DDBJ databases">
        <title>WGS assembly of Carya illinoinensis cv. Pawnee.</title>
        <authorList>
            <person name="Platts A."/>
            <person name="Shu S."/>
            <person name="Wright S."/>
            <person name="Barry K."/>
            <person name="Edger P."/>
            <person name="Pires J.C."/>
            <person name="Schmutz J."/>
        </authorList>
    </citation>
    <scope>NUCLEOTIDE SEQUENCE</scope>
    <source>
        <tissue evidence="2">Leaf</tissue>
    </source>
</reference>
<organism evidence="2 4">
    <name type="scientific">Carya illinoinensis</name>
    <name type="common">Pecan</name>
    <dbReference type="NCBI Taxonomy" id="32201"/>
    <lineage>
        <taxon>Eukaryota</taxon>
        <taxon>Viridiplantae</taxon>
        <taxon>Streptophyta</taxon>
        <taxon>Embryophyta</taxon>
        <taxon>Tracheophyta</taxon>
        <taxon>Spermatophyta</taxon>
        <taxon>Magnoliopsida</taxon>
        <taxon>eudicotyledons</taxon>
        <taxon>Gunneridae</taxon>
        <taxon>Pentapetalae</taxon>
        <taxon>rosids</taxon>
        <taxon>fabids</taxon>
        <taxon>Fagales</taxon>
        <taxon>Juglandaceae</taxon>
        <taxon>Carya</taxon>
    </lineage>
</organism>
<dbReference type="EMBL" id="CM031815">
    <property type="protein sequence ID" value="KAG6647988.1"/>
    <property type="molecule type" value="Genomic_DNA"/>
</dbReference>
<dbReference type="OrthoDB" id="777898at2759"/>
<protein>
    <submittedName>
        <fullName evidence="2">Uncharacterized protein</fullName>
    </submittedName>
</protein>
<evidence type="ECO:0000313" key="4">
    <source>
        <dbReference type="Proteomes" id="UP000811609"/>
    </source>
</evidence>
<dbReference type="Pfam" id="PF14009">
    <property type="entry name" value="PADRE"/>
    <property type="match status" value="1"/>
</dbReference>
<feature type="region of interest" description="Disordered" evidence="1">
    <location>
        <begin position="109"/>
        <end position="147"/>
    </location>
</feature>
<evidence type="ECO:0000313" key="2">
    <source>
        <dbReference type="EMBL" id="KAG6647988.1"/>
    </source>
</evidence>
<dbReference type="EMBL" id="CM031831">
    <property type="protein sequence ID" value="KAG6704096.1"/>
    <property type="molecule type" value="Genomic_DNA"/>
</dbReference>
<sequence length="163" mass="17855">MGNYASCYFPSLSKSEKAKLFDAHGNYLQQVKLPVKAAELMLEHPGHAIVPVEELRRTRCISAIRADDGLLGGKVYFLVPSGRVHCRISELEMMIIELACKKKARKLKPSGSKVSPAMKMESKEVGGEGEGEVLGGEASGLPGHHLGNHRRWSPALEPIYEAF</sequence>
<reference evidence="3" key="2">
    <citation type="submission" date="2021-01" db="EMBL/GenBank/DDBJ databases">
        <authorList>
            <person name="Lovell J.T."/>
            <person name="Bentley N."/>
            <person name="Bhattarai G."/>
            <person name="Jenkins J.W."/>
            <person name="Sreedasyam A."/>
            <person name="Alarcon Y."/>
            <person name="Bock C."/>
            <person name="Boston L."/>
            <person name="Carlson J."/>
            <person name="Cervantes K."/>
            <person name="Clermont K."/>
            <person name="Krom N."/>
            <person name="Kubenka K."/>
            <person name="Mamidi S."/>
            <person name="Mattison C."/>
            <person name="Monteros M."/>
            <person name="Pisani C."/>
            <person name="Plott C."/>
            <person name="Rajasekar S."/>
            <person name="Rhein H.S."/>
            <person name="Rohla C."/>
            <person name="Song M."/>
            <person name="Hilaire R.S."/>
            <person name="Shu S."/>
            <person name="Wells L."/>
            <person name="Wang X."/>
            <person name="Webber J."/>
            <person name="Heerema R.J."/>
            <person name="Klein P."/>
            <person name="Conner P."/>
            <person name="Grauke L."/>
            <person name="Grimwood J."/>
            <person name="Schmutz J."/>
            <person name="Randall J.J."/>
        </authorList>
    </citation>
    <scope>NUCLEOTIDE SEQUENCE</scope>
    <source>
        <tissue evidence="3">Leaf</tissue>
    </source>
</reference>
<evidence type="ECO:0000256" key="1">
    <source>
        <dbReference type="SAM" id="MobiDB-lite"/>
    </source>
</evidence>
<dbReference type="Proteomes" id="UP000811609">
    <property type="component" value="Chromosome 7"/>
</dbReference>
<accession>A0A8T1Q0J2</accession>
<dbReference type="InterPro" id="IPR025322">
    <property type="entry name" value="PADRE_dom"/>
</dbReference>
<comment type="caution">
    <text evidence="2">The sequence shown here is derived from an EMBL/GenBank/DDBJ whole genome shotgun (WGS) entry which is preliminary data.</text>
</comment>
<dbReference type="Proteomes" id="UP000811246">
    <property type="component" value="Chromosome 7"/>
</dbReference>
<dbReference type="AlphaFoldDB" id="A0A8T1Q0J2"/>
<evidence type="ECO:0000313" key="3">
    <source>
        <dbReference type="EMBL" id="KAG6704096.1"/>
    </source>
</evidence>